<dbReference type="Proteomes" id="UP001215280">
    <property type="component" value="Unassembled WGS sequence"/>
</dbReference>
<feature type="compositionally biased region" description="Basic and acidic residues" evidence="1">
    <location>
        <begin position="313"/>
        <end position="331"/>
    </location>
</feature>
<evidence type="ECO:0000256" key="2">
    <source>
        <dbReference type="SAM" id="Phobius"/>
    </source>
</evidence>
<feature type="transmembrane region" description="Helical" evidence="2">
    <location>
        <begin position="49"/>
        <end position="66"/>
    </location>
</feature>
<name>A0AAD7NPF5_9AGAR</name>
<proteinExistence type="predicted"/>
<dbReference type="AlphaFoldDB" id="A0AAD7NPF5"/>
<feature type="transmembrane region" description="Helical" evidence="2">
    <location>
        <begin position="128"/>
        <end position="149"/>
    </location>
</feature>
<keyword evidence="2" id="KW-1133">Transmembrane helix</keyword>
<dbReference type="EMBL" id="JARJLG010000025">
    <property type="protein sequence ID" value="KAJ7769655.1"/>
    <property type="molecule type" value="Genomic_DNA"/>
</dbReference>
<sequence length="338" mass="37779">MVQYLSPDKAGLLSTVLESILYGFSVLMFIGVLWTLLRGRTWAEVNRPMITVACLLFILSTIHLGVDINRLNSGFIRFRDTYPGGPVAWFANPSDPSFVFKNAVYSFQTVLGDGVVIYRCYMVWRTPWIIVIPCVMWLGVATAAAGSVYSCTLPSTLDNDIYARQLGKWITSFYSMTVSCNLIATALLSYRLWTVNRNANNSRVGKGLTIPALLVVIDAGALYSFTILAALICFALESNGQYVVLDMVTPIISIAFYMVILRIGIAQNIRFRGNTTHSTHPRLPIARSDMSRSDVSDRLKSMQVRIQVEEATDTMRRADDKAEEAEDHRMEPLQPGTY</sequence>
<feature type="transmembrane region" description="Helical" evidence="2">
    <location>
        <begin position="169"/>
        <end position="190"/>
    </location>
</feature>
<evidence type="ECO:0000313" key="3">
    <source>
        <dbReference type="EMBL" id="KAJ7769655.1"/>
    </source>
</evidence>
<comment type="caution">
    <text evidence="3">The sequence shown here is derived from an EMBL/GenBank/DDBJ whole genome shotgun (WGS) entry which is preliminary data.</text>
</comment>
<feature type="region of interest" description="Disordered" evidence="1">
    <location>
        <begin position="313"/>
        <end position="338"/>
    </location>
</feature>
<accession>A0AAD7NPF5</accession>
<feature type="transmembrane region" description="Helical" evidence="2">
    <location>
        <begin position="20"/>
        <end position="37"/>
    </location>
</feature>
<feature type="transmembrane region" description="Helical" evidence="2">
    <location>
        <begin position="211"/>
        <end position="236"/>
    </location>
</feature>
<organism evidence="3 4">
    <name type="scientific">Mycena maculata</name>
    <dbReference type="NCBI Taxonomy" id="230809"/>
    <lineage>
        <taxon>Eukaryota</taxon>
        <taxon>Fungi</taxon>
        <taxon>Dikarya</taxon>
        <taxon>Basidiomycota</taxon>
        <taxon>Agaricomycotina</taxon>
        <taxon>Agaricomycetes</taxon>
        <taxon>Agaricomycetidae</taxon>
        <taxon>Agaricales</taxon>
        <taxon>Marasmiineae</taxon>
        <taxon>Mycenaceae</taxon>
        <taxon>Mycena</taxon>
    </lineage>
</organism>
<keyword evidence="2" id="KW-0472">Membrane</keyword>
<keyword evidence="2" id="KW-0812">Transmembrane</keyword>
<evidence type="ECO:0000313" key="4">
    <source>
        <dbReference type="Proteomes" id="UP001215280"/>
    </source>
</evidence>
<protein>
    <submittedName>
        <fullName evidence="3">Uncharacterized protein</fullName>
    </submittedName>
</protein>
<feature type="transmembrane region" description="Helical" evidence="2">
    <location>
        <begin position="242"/>
        <end position="265"/>
    </location>
</feature>
<gene>
    <name evidence="3" type="ORF">DFH07DRAFT_1058127</name>
</gene>
<keyword evidence="4" id="KW-1185">Reference proteome</keyword>
<reference evidence="3" key="1">
    <citation type="submission" date="2023-03" db="EMBL/GenBank/DDBJ databases">
        <title>Massive genome expansion in bonnet fungi (Mycena s.s.) driven by repeated elements and novel gene families across ecological guilds.</title>
        <authorList>
            <consortium name="Lawrence Berkeley National Laboratory"/>
            <person name="Harder C.B."/>
            <person name="Miyauchi S."/>
            <person name="Viragh M."/>
            <person name="Kuo A."/>
            <person name="Thoen E."/>
            <person name="Andreopoulos B."/>
            <person name="Lu D."/>
            <person name="Skrede I."/>
            <person name="Drula E."/>
            <person name="Henrissat B."/>
            <person name="Morin E."/>
            <person name="Kohler A."/>
            <person name="Barry K."/>
            <person name="LaButti K."/>
            <person name="Morin E."/>
            <person name="Salamov A."/>
            <person name="Lipzen A."/>
            <person name="Mereny Z."/>
            <person name="Hegedus B."/>
            <person name="Baldrian P."/>
            <person name="Stursova M."/>
            <person name="Weitz H."/>
            <person name="Taylor A."/>
            <person name="Grigoriev I.V."/>
            <person name="Nagy L.G."/>
            <person name="Martin F."/>
            <person name="Kauserud H."/>
        </authorList>
    </citation>
    <scope>NUCLEOTIDE SEQUENCE</scope>
    <source>
        <strain evidence="3">CBHHK188m</strain>
    </source>
</reference>
<evidence type="ECO:0000256" key="1">
    <source>
        <dbReference type="SAM" id="MobiDB-lite"/>
    </source>
</evidence>